<comment type="caution">
    <text evidence="4">The sequence shown here is derived from an EMBL/GenBank/DDBJ whole genome shotgun (WGS) entry which is preliminary data.</text>
</comment>
<dbReference type="InterPro" id="IPR050680">
    <property type="entry name" value="YpeA/RimI_acetyltransf"/>
</dbReference>
<keyword evidence="1 4" id="KW-0808">Transferase</keyword>
<dbReference type="PROSITE" id="PS51186">
    <property type="entry name" value="GNAT"/>
    <property type="match status" value="1"/>
</dbReference>
<reference evidence="4 5" key="1">
    <citation type="submission" date="2019-08" db="EMBL/GenBank/DDBJ databases">
        <title>Genome sequencing of Paenibacillus faecis DSM 23593(T).</title>
        <authorList>
            <person name="Kook J.-K."/>
            <person name="Park S.-N."/>
            <person name="Lim Y.K."/>
        </authorList>
    </citation>
    <scope>NUCLEOTIDE SEQUENCE [LARGE SCALE GENOMIC DNA]</scope>
    <source>
        <strain evidence="4 5">DSM 23593</strain>
    </source>
</reference>
<dbReference type="OrthoDB" id="9804948at2"/>
<gene>
    <name evidence="4" type="ORF">FRY98_22815</name>
</gene>
<dbReference type="PANTHER" id="PTHR43420">
    <property type="entry name" value="ACETYLTRANSFERASE"/>
    <property type="match status" value="1"/>
</dbReference>
<evidence type="ECO:0000256" key="2">
    <source>
        <dbReference type="ARBA" id="ARBA00023315"/>
    </source>
</evidence>
<evidence type="ECO:0000259" key="3">
    <source>
        <dbReference type="PROSITE" id="PS51186"/>
    </source>
</evidence>
<feature type="domain" description="N-acetyltransferase" evidence="3">
    <location>
        <begin position="8"/>
        <end position="152"/>
    </location>
</feature>
<dbReference type="PANTHER" id="PTHR43420:SF31">
    <property type="entry name" value="ACETYLTRANSFERASE"/>
    <property type="match status" value="1"/>
</dbReference>
<dbReference type="Proteomes" id="UP000325218">
    <property type="component" value="Unassembled WGS sequence"/>
</dbReference>
<dbReference type="GO" id="GO:0016747">
    <property type="term" value="F:acyltransferase activity, transferring groups other than amino-acyl groups"/>
    <property type="evidence" value="ECO:0007669"/>
    <property type="project" value="InterPro"/>
</dbReference>
<proteinExistence type="predicted"/>
<evidence type="ECO:0000256" key="1">
    <source>
        <dbReference type="ARBA" id="ARBA00022679"/>
    </source>
</evidence>
<keyword evidence="2" id="KW-0012">Acyltransferase</keyword>
<accession>A0A5D0CLB0</accession>
<dbReference type="Pfam" id="PF13527">
    <property type="entry name" value="Acetyltransf_9"/>
    <property type="match status" value="1"/>
</dbReference>
<dbReference type="InterPro" id="IPR000182">
    <property type="entry name" value="GNAT_dom"/>
</dbReference>
<name>A0A5D0CLB0_9BACL</name>
<dbReference type="RefSeq" id="WP_148456464.1">
    <property type="nucleotide sequence ID" value="NZ_VSDO01000005.1"/>
</dbReference>
<evidence type="ECO:0000313" key="5">
    <source>
        <dbReference type="Proteomes" id="UP000325218"/>
    </source>
</evidence>
<dbReference type="AlphaFoldDB" id="A0A5D0CLB0"/>
<dbReference type="EMBL" id="VSDO01000005">
    <property type="protein sequence ID" value="TYA10631.1"/>
    <property type="molecule type" value="Genomic_DNA"/>
</dbReference>
<dbReference type="CDD" id="cd04301">
    <property type="entry name" value="NAT_SF"/>
    <property type="match status" value="1"/>
</dbReference>
<keyword evidence="5" id="KW-1185">Reference proteome</keyword>
<sequence>MQKFIFTKDYKNNEALRKSFFELATDTFGLSFENWYQKGFWSERYIPFSFVEGDKIIANVSVNILELIMNGERKKAIQIGTVMTHPEYQRRGLSANLMNKVLEEYENKYDFMYLFANNTVLDFYPKFGFKAVEEHLFSMDFIPSQYEHKGIRKLNVSQADDLRLIHKFASERMPVSQRLGTDYTQGILMYYCLNVFSDDIYYLENENVIAIYKKENNHMDIFDIINTKEVKIHDILAKIAGRDTEKITFHFTPDYKGIDIESNTFHGGLFVRTNGENLYPVHVKHPITSIA</sequence>
<dbReference type="InterPro" id="IPR016181">
    <property type="entry name" value="Acyl_CoA_acyltransferase"/>
</dbReference>
<organism evidence="4 5">
    <name type="scientific">Paenibacillus faecis</name>
    <dbReference type="NCBI Taxonomy" id="862114"/>
    <lineage>
        <taxon>Bacteria</taxon>
        <taxon>Bacillati</taxon>
        <taxon>Bacillota</taxon>
        <taxon>Bacilli</taxon>
        <taxon>Bacillales</taxon>
        <taxon>Paenibacillaceae</taxon>
        <taxon>Paenibacillus</taxon>
    </lineage>
</organism>
<dbReference type="SUPFAM" id="SSF55729">
    <property type="entry name" value="Acyl-CoA N-acyltransferases (Nat)"/>
    <property type="match status" value="1"/>
</dbReference>
<dbReference type="Gene3D" id="3.40.630.30">
    <property type="match status" value="1"/>
</dbReference>
<evidence type="ECO:0000313" key="4">
    <source>
        <dbReference type="EMBL" id="TYA10631.1"/>
    </source>
</evidence>
<protein>
    <submittedName>
        <fullName evidence="4">GNAT family N-acetyltransferase</fullName>
    </submittedName>
</protein>